<protein>
    <submittedName>
        <fullName evidence="4">NTP pyrophosphohydrolases containing a Zn-finger, probably nucleic-acid-binding</fullName>
    </submittedName>
</protein>
<dbReference type="Proteomes" id="UP000254893">
    <property type="component" value="Unassembled WGS sequence"/>
</dbReference>
<dbReference type="PROSITE" id="PS00893">
    <property type="entry name" value="NUDIX_BOX"/>
    <property type="match status" value="1"/>
</dbReference>
<dbReference type="InterPro" id="IPR000086">
    <property type="entry name" value="NUDIX_hydrolase_dom"/>
</dbReference>
<gene>
    <name evidence="4" type="ORF">NCTC11388_04908</name>
</gene>
<dbReference type="PROSITE" id="PS51462">
    <property type="entry name" value="NUDIX"/>
    <property type="match status" value="1"/>
</dbReference>
<dbReference type="SUPFAM" id="SSF55811">
    <property type="entry name" value="Nudix"/>
    <property type="match status" value="1"/>
</dbReference>
<dbReference type="InterPro" id="IPR020476">
    <property type="entry name" value="Nudix_hydrolase"/>
</dbReference>
<keyword evidence="1 2" id="KW-0378">Hydrolase</keyword>
<evidence type="ECO:0000313" key="5">
    <source>
        <dbReference type="Proteomes" id="UP000254893"/>
    </source>
</evidence>
<dbReference type="PRINTS" id="PR00502">
    <property type="entry name" value="NUDIXFAMILY"/>
</dbReference>
<sequence length="136" mass="15596">MKKNKIEICTAMVLSPAEQLLLVRKKGSEYYQLPGGKVEEGETFVDTVRREIEEELGLMVVAEELLFLGTHEAEAVNEADTRVVGHVFKLLLSEETKELSPQAELEEAVWVDQHNYKQYKLAHLAEEFVVPRWLQL</sequence>
<name>A0A380CW90_SPHSI</name>
<evidence type="ECO:0000313" key="4">
    <source>
        <dbReference type="EMBL" id="SUJ30972.1"/>
    </source>
</evidence>
<accession>A0A380CW90</accession>
<dbReference type="Pfam" id="PF00293">
    <property type="entry name" value="NUDIX"/>
    <property type="match status" value="1"/>
</dbReference>
<dbReference type="GO" id="GO:0016787">
    <property type="term" value="F:hydrolase activity"/>
    <property type="evidence" value="ECO:0007669"/>
    <property type="project" value="UniProtKB-KW"/>
</dbReference>
<dbReference type="CDD" id="cd04690">
    <property type="entry name" value="NUDIX_Hydrolase"/>
    <property type="match status" value="1"/>
</dbReference>
<reference evidence="4 5" key="1">
    <citation type="submission" date="2018-06" db="EMBL/GenBank/DDBJ databases">
        <authorList>
            <consortium name="Pathogen Informatics"/>
            <person name="Doyle S."/>
        </authorList>
    </citation>
    <scope>NUCLEOTIDE SEQUENCE [LARGE SCALE GENOMIC DNA]</scope>
    <source>
        <strain evidence="4 5">NCTC11388</strain>
    </source>
</reference>
<dbReference type="InterPro" id="IPR020084">
    <property type="entry name" value="NUDIX_hydrolase_CS"/>
</dbReference>
<dbReference type="AlphaFoldDB" id="A0A380CW90"/>
<dbReference type="EMBL" id="UGYW01000002">
    <property type="protein sequence ID" value="SUJ30972.1"/>
    <property type="molecule type" value="Genomic_DNA"/>
</dbReference>
<evidence type="ECO:0000256" key="2">
    <source>
        <dbReference type="RuleBase" id="RU003476"/>
    </source>
</evidence>
<dbReference type="PANTHER" id="PTHR43736:SF1">
    <property type="entry name" value="DIHYDRONEOPTERIN TRIPHOSPHATE DIPHOSPHATASE"/>
    <property type="match status" value="1"/>
</dbReference>
<dbReference type="InterPro" id="IPR015797">
    <property type="entry name" value="NUDIX_hydrolase-like_dom_sf"/>
</dbReference>
<evidence type="ECO:0000256" key="1">
    <source>
        <dbReference type="ARBA" id="ARBA00022801"/>
    </source>
</evidence>
<dbReference type="Gene3D" id="3.90.79.10">
    <property type="entry name" value="Nucleoside Triphosphate Pyrophosphohydrolase"/>
    <property type="match status" value="1"/>
</dbReference>
<dbReference type="PANTHER" id="PTHR43736">
    <property type="entry name" value="ADP-RIBOSE PYROPHOSPHATASE"/>
    <property type="match status" value="1"/>
</dbReference>
<evidence type="ECO:0000259" key="3">
    <source>
        <dbReference type="PROSITE" id="PS51462"/>
    </source>
</evidence>
<proteinExistence type="inferred from homology"/>
<organism evidence="4 5">
    <name type="scientific">Sphingobacterium spiritivorum</name>
    <name type="common">Flavobacterium spiritivorum</name>
    <dbReference type="NCBI Taxonomy" id="258"/>
    <lineage>
        <taxon>Bacteria</taxon>
        <taxon>Pseudomonadati</taxon>
        <taxon>Bacteroidota</taxon>
        <taxon>Sphingobacteriia</taxon>
        <taxon>Sphingobacteriales</taxon>
        <taxon>Sphingobacteriaceae</taxon>
        <taxon>Sphingobacterium</taxon>
    </lineage>
</organism>
<comment type="similarity">
    <text evidence="2">Belongs to the Nudix hydrolase family.</text>
</comment>
<feature type="domain" description="Nudix hydrolase" evidence="3">
    <location>
        <begin position="4"/>
        <end position="135"/>
    </location>
</feature>
<dbReference type="RefSeq" id="WP_258862605.1">
    <property type="nucleotide sequence ID" value="NZ_UGYW01000002.1"/>
</dbReference>